<dbReference type="Proteomes" id="UP000017820">
    <property type="component" value="Unassembled WGS sequence"/>
</dbReference>
<comment type="caution">
    <text evidence="15">The sequence shown here is derived from an EMBL/GenBank/DDBJ whole genome shotgun (WGS) entry which is preliminary data.</text>
</comment>
<dbReference type="Gene3D" id="2.40.170.20">
    <property type="entry name" value="TonB-dependent receptor, beta-barrel domain"/>
    <property type="match status" value="1"/>
</dbReference>
<dbReference type="InterPro" id="IPR037066">
    <property type="entry name" value="Plug_dom_sf"/>
</dbReference>
<evidence type="ECO:0000256" key="10">
    <source>
        <dbReference type="PROSITE-ProRule" id="PRU01360"/>
    </source>
</evidence>
<reference evidence="16" key="1">
    <citation type="journal article" date="2014" name="Nat. Chem. Biol.">
        <title>Biosynthesis of polybrominated aromatic organic compounds by marine bacteria.</title>
        <authorList>
            <person name="Agarwal V."/>
            <person name="El Gamal A.A."/>
            <person name="Yamanaka K."/>
            <person name="Poth D."/>
            <person name="Kersten R.D."/>
            <person name="Schorn M."/>
            <person name="Allen E.E."/>
            <person name="Moore B.S."/>
        </authorList>
    </citation>
    <scope>NUCLEOTIDE SEQUENCE [LARGE SCALE GENOMIC DNA]</scope>
    <source>
        <strain evidence="16">2ta16</strain>
    </source>
</reference>
<evidence type="ECO:0000256" key="3">
    <source>
        <dbReference type="ARBA" id="ARBA00022448"/>
    </source>
</evidence>
<feature type="signal peptide" evidence="12">
    <location>
        <begin position="1"/>
        <end position="25"/>
    </location>
</feature>
<evidence type="ECO:0000256" key="11">
    <source>
        <dbReference type="RuleBase" id="RU003357"/>
    </source>
</evidence>
<dbReference type="NCBIfam" id="TIGR01783">
    <property type="entry name" value="TonB-siderophor"/>
    <property type="match status" value="1"/>
</dbReference>
<name>V4J9V6_PSEL2</name>
<evidence type="ECO:0000256" key="12">
    <source>
        <dbReference type="SAM" id="SignalP"/>
    </source>
</evidence>
<evidence type="ECO:0000256" key="9">
    <source>
        <dbReference type="ARBA" id="ARBA00023237"/>
    </source>
</evidence>
<evidence type="ECO:0000256" key="5">
    <source>
        <dbReference type="ARBA" id="ARBA00022692"/>
    </source>
</evidence>
<dbReference type="GO" id="GO:0015891">
    <property type="term" value="P:siderophore transport"/>
    <property type="evidence" value="ECO:0007669"/>
    <property type="project" value="InterPro"/>
</dbReference>
<dbReference type="InterPro" id="IPR010105">
    <property type="entry name" value="TonB_sidphr_rcpt"/>
</dbReference>
<dbReference type="GO" id="GO:0038023">
    <property type="term" value="F:signaling receptor activity"/>
    <property type="evidence" value="ECO:0007669"/>
    <property type="project" value="InterPro"/>
</dbReference>
<keyword evidence="9 10" id="KW-0998">Cell outer membrane</keyword>
<gene>
    <name evidence="15" type="ORF">PL2TA16_05172</name>
</gene>
<dbReference type="SUPFAM" id="SSF56935">
    <property type="entry name" value="Porins"/>
    <property type="match status" value="1"/>
</dbReference>
<keyword evidence="4 10" id="KW-1134">Transmembrane beta strand</keyword>
<dbReference type="AlphaFoldDB" id="V4J9V6"/>
<dbReference type="PANTHER" id="PTHR32552">
    <property type="entry name" value="FERRICHROME IRON RECEPTOR-RELATED"/>
    <property type="match status" value="1"/>
</dbReference>
<dbReference type="Gene3D" id="2.170.130.10">
    <property type="entry name" value="TonB-dependent receptor, plug domain"/>
    <property type="match status" value="1"/>
</dbReference>
<sequence length="696" mass="77524">MKQYSAIAKAVCIGLLASSSSVVLADDAKVNMEHIEVVGKHHRDVGATGLPLAIGDTPQSISIVDSEFMDFHDVNSAGEALVHSAGVYSETSLGNRERFVFSRGFEMNRFLIDGMGAAGRPSQTTLLDTSMFESVEVIRGSTGMLQEVGQPSGTVNLVQKRAYNGTGGAVSAEVGSWNRLRAEADFNTTLNDSGTMRARFVTAVEDADSFVDRANTDRTMFYTTFSADITDALQVSLFASYQDDGQGALSDGLPYQFTTGERVDIGIEANIYPDWATQDTQQDSLLGEARYQINDDWNVVARFHTSNLDDDKVYAGLWWHVEPNGDYALFANEKHVEYQSDRAEIGVNGQFSFLGREHSINFTLANSEFDEYQTTYRPLARPAGNLIAEHTGESPQAKPANPGFNYDAPAVREANIESQSARVAFNLQVLDNLNVLLGANHKDITSSSTNRNITSEFDFKDTSLYYGGVYKFTEQFLMYASYTDIFDQRQTYDKSGKLLDPVSGENKELGFRYSNQDDSLSVDIAYFQIDQENYPVEAGKHEDTSLIYYEAQSGIESEGYEVEISGYVTEQWYAAVSFSDIDMTNPNYISGRVSRVVPDKIASFNTFYDFEDFRIGGYLTYTGEREGFIGERNAEYVPVDSHVLGGFSAQYEINDDLSVKLNIHNLFDKEYDSKVAFYTVRPGTPRNYALELNYNF</sequence>
<feature type="chain" id="PRO_5004719952" evidence="12">
    <location>
        <begin position="26"/>
        <end position="696"/>
    </location>
</feature>
<dbReference type="RefSeq" id="WP_023400629.1">
    <property type="nucleotide sequence ID" value="NZ_AUSV01000089.1"/>
</dbReference>
<dbReference type="PATRIC" id="fig|1353533.3.peg.3771"/>
<keyword evidence="5 10" id="KW-0812">Transmembrane</keyword>
<feature type="domain" description="TonB-dependent receptor-like beta-barrel" evidence="13">
    <location>
        <begin position="271"/>
        <end position="666"/>
    </location>
</feature>
<accession>V4J9V6</accession>
<dbReference type="InterPro" id="IPR012910">
    <property type="entry name" value="Plug_dom"/>
</dbReference>
<evidence type="ECO:0000259" key="13">
    <source>
        <dbReference type="Pfam" id="PF00593"/>
    </source>
</evidence>
<evidence type="ECO:0000256" key="6">
    <source>
        <dbReference type="ARBA" id="ARBA00023077"/>
    </source>
</evidence>
<comment type="subcellular location">
    <subcellularLocation>
        <location evidence="1 10">Cell outer membrane</location>
        <topology evidence="1 10">Multi-pass membrane protein</topology>
    </subcellularLocation>
</comment>
<dbReference type="GO" id="GO:0015344">
    <property type="term" value="F:siderophore uptake transmembrane transporter activity"/>
    <property type="evidence" value="ECO:0007669"/>
    <property type="project" value="TreeGrafter"/>
</dbReference>
<comment type="similarity">
    <text evidence="2 10 11">Belongs to the TonB-dependent receptor family.</text>
</comment>
<evidence type="ECO:0000259" key="14">
    <source>
        <dbReference type="Pfam" id="PF07715"/>
    </source>
</evidence>
<feature type="domain" description="TonB-dependent receptor plug" evidence="14">
    <location>
        <begin position="56"/>
        <end position="154"/>
    </location>
</feature>
<keyword evidence="6 11" id="KW-0798">TonB box</keyword>
<keyword evidence="8 15" id="KW-0675">Receptor</keyword>
<organism evidence="15 16">
    <name type="scientific">Pseudoalteromonas luteoviolacea (strain 2ta16)</name>
    <dbReference type="NCBI Taxonomy" id="1353533"/>
    <lineage>
        <taxon>Bacteria</taxon>
        <taxon>Pseudomonadati</taxon>
        <taxon>Pseudomonadota</taxon>
        <taxon>Gammaproteobacteria</taxon>
        <taxon>Alteromonadales</taxon>
        <taxon>Pseudoalteromonadaceae</taxon>
        <taxon>Pseudoalteromonas</taxon>
    </lineage>
</organism>
<dbReference type="InterPro" id="IPR039426">
    <property type="entry name" value="TonB-dep_rcpt-like"/>
</dbReference>
<evidence type="ECO:0000256" key="2">
    <source>
        <dbReference type="ARBA" id="ARBA00009810"/>
    </source>
</evidence>
<evidence type="ECO:0000256" key="4">
    <source>
        <dbReference type="ARBA" id="ARBA00022452"/>
    </source>
</evidence>
<evidence type="ECO:0000256" key="1">
    <source>
        <dbReference type="ARBA" id="ARBA00004571"/>
    </source>
</evidence>
<protein>
    <submittedName>
        <fullName evidence="15">TonB-dependent siderophore receptor</fullName>
    </submittedName>
</protein>
<dbReference type="Pfam" id="PF00593">
    <property type="entry name" value="TonB_dep_Rec_b-barrel"/>
    <property type="match status" value="1"/>
</dbReference>
<dbReference type="EMBL" id="AUSV01000089">
    <property type="protein sequence ID" value="ESP91967.1"/>
    <property type="molecule type" value="Genomic_DNA"/>
</dbReference>
<evidence type="ECO:0000313" key="16">
    <source>
        <dbReference type="Proteomes" id="UP000017820"/>
    </source>
</evidence>
<keyword evidence="3 10" id="KW-0813">Transport</keyword>
<proteinExistence type="inferred from homology"/>
<evidence type="ECO:0000256" key="7">
    <source>
        <dbReference type="ARBA" id="ARBA00023136"/>
    </source>
</evidence>
<dbReference type="PROSITE" id="PS52016">
    <property type="entry name" value="TONB_DEPENDENT_REC_3"/>
    <property type="match status" value="1"/>
</dbReference>
<evidence type="ECO:0000256" key="8">
    <source>
        <dbReference type="ARBA" id="ARBA00023170"/>
    </source>
</evidence>
<dbReference type="GO" id="GO:0009279">
    <property type="term" value="C:cell outer membrane"/>
    <property type="evidence" value="ECO:0007669"/>
    <property type="project" value="UniProtKB-SubCell"/>
</dbReference>
<evidence type="ECO:0000313" key="15">
    <source>
        <dbReference type="EMBL" id="ESP91967.1"/>
    </source>
</evidence>
<dbReference type="Pfam" id="PF07715">
    <property type="entry name" value="Plug"/>
    <property type="match status" value="1"/>
</dbReference>
<dbReference type="InterPro" id="IPR036942">
    <property type="entry name" value="Beta-barrel_TonB_sf"/>
</dbReference>
<keyword evidence="7 10" id="KW-0472">Membrane</keyword>
<dbReference type="InterPro" id="IPR000531">
    <property type="entry name" value="Beta-barrel_TonB"/>
</dbReference>
<dbReference type="PANTHER" id="PTHR32552:SF74">
    <property type="entry name" value="HYDROXAMATE SIDEROPHORE RECEPTOR FHUE"/>
    <property type="match status" value="1"/>
</dbReference>
<dbReference type="CDD" id="cd01347">
    <property type="entry name" value="ligand_gated_channel"/>
    <property type="match status" value="1"/>
</dbReference>
<keyword evidence="12" id="KW-0732">Signal</keyword>